<sequence>MNKPPGAANFDVPREAQGAESTQLAPEASNTSDVVPKRPPMKEYFANARKRTAAALEAGADDAPTESDDNSSPDPKPTTTAASDPPHRREPIQRPAGNIQGLQARPRGSEVSNPKPRPDQQDKPENPEGQGFARDDRGRFTRSRAKQGPDGQPDASHDNSNHDGKASAPIPSLATPTNDGNPEQREQPGPSRRSVATATDPISEQPPSEKLNEVSKKDFQELLKAKDLVSVARKKGITSPAVIEAALLARMMAEDDDFSGYVESVLNEMD</sequence>
<feature type="compositionally biased region" description="Polar residues" evidence="1">
    <location>
        <begin position="72"/>
        <end position="82"/>
    </location>
</feature>
<evidence type="ECO:0000313" key="3">
    <source>
        <dbReference type="Proteomes" id="UP001446871"/>
    </source>
</evidence>
<proteinExistence type="predicted"/>
<reference evidence="2 3" key="1">
    <citation type="submission" date="2023-01" db="EMBL/GenBank/DDBJ databases">
        <title>Analysis of 21 Apiospora genomes using comparative genomics revels a genus with tremendous synthesis potential of carbohydrate active enzymes and secondary metabolites.</title>
        <authorList>
            <person name="Sorensen T."/>
        </authorList>
    </citation>
    <scope>NUCLEOTIDE SEQUENCE [LARGE SCALE GENOMIC DNA]</scope>
    <source>
        <strain evidence="2 3">CBS 83171</strain>
    </source>
</reference>
<organism evidence="2 3">
    <name type="scientific">Apiospora saccharicola</name>
    <dbReference type="NCBI Taxonomy" id="335842"/>
    <lineage>
        <taxon>Eukaryota</taxon>
        <taxon>Fungi</taxon>
        <taxon>Dikarya</taxon>
        <taxon>Ascomycota</taxon>
        <taxon>Pezizomycotina</taxon>
        <taxon>Sordariomycetes</taxon>
        <taxon>Xylariomycetidae</taxon>
        <taxon>Amphisphaeriales</taxon>
        <taxon>Apiosporaceae</taxon>
        <taxon>Apiospora</taxon>
    </lineage>
</organism>
<feature type="compositionally biased region" description="Acidic residues" evidence="1">
    <location>
        <begin position="59"/>
        <end position="71"/>
    </location>
</feature>
<evidence type="ECO:0000313" key="2">
    <source>
        <dbReference type="EMBL" id="KAK8053945.1"/>
    </source>
</evidence>
<feature type="compositionally biased region" description="Basic and acidic residues" evidence="1">
    <location>
        <begin position="155"/>
        <end position="165"/>
    </location>
</feature>
<accession>A0ABR1U7A5</accession>
<protein>
    <submittedName>
        <fullName evidence="2">Uncharacterized protein</fullName>
    </submittedName>
</protein>
<dbReference type="Proteomes" id="UP001446871">
    <property type="component" value="Unassembled WGS sequence"/>
</dbReference>
<name>A0ABR1U7A5_9PEZI</name>
<gene>
    <name evidence="2" type="ORF">PG996_013246</name>
</gene>
<keyword evidence="3" id="KW-1185">Reference proteome</keyword>
<dbReference type="EMBL" id="JAQQWM010000008">
    <property type="protein sequence ID" value="KAK8053945.1"/>
    <property type="molecule type" value="Genomic_DNA"/>
</dbReference>
<comment type="caution">
    <text evidence="2">The sequence shown here is derived from an EMBL/GenBank/DDBJ whole genome shotgun (WGS) entry which is preliminary data.</text>
</comment>
<feature type="compositionally biased region" description="Polar residues" evidence="1">
    <location>
        <begin position="194"/>
        <end position="206"/>
    </location>
</feature>
<feature type="region of interest" description="Disordered" evidence="1">
    <location>
        <begin position="1"/>
        <end position="215"/>
    </location>
</feature>
<feature type="compositionally biased region" description="Polar residues" evidence="1">
    <location>
        <begin position="19"/>
        <end position="33"/>
    </location>
</feature>
<evidence type="ECO:0000256" key="1">
    <source>
        <dbReference type="SAM" id="MobiDB-lite"/>
    </source>
</evidence>
<feature type="compositionally biased region" description="Basic and acidic residues" evidence="1">
    <location>
        <begin position="116"/>
        <end position="126"/>
    </location>
</feature>